<sequence>MFNRDYVDKCNINVIDSQGKIYTSKRYLLDSDLNLEIFVVYDIFVDILKKINIRVEDKNLKFLSTIVSSSNPYGIRSEAIKNPNKFGLPNFSSKKIVNGYEILGIDASKNRCLMYLPKNYPIPKKSNAFFQYKVFIAKAYGADAIGEKSSTPVLSAPELGIPGQLCTETFLEIGGFHTQKEAENLIKYIRTKFFRTLVGIQKQTQNMTQKTYSFVPILDFKSNDEINWELSVSKIDEQLYKMFELSDEEIKFIEGKICDIKKIK</sequence>
<accession>A0A292IJ57</accession>
<dbReference type="EMBL" id="HG937516">
    <property type="protein sequence ID" value="CDN40567.1"/>
    <property type="molecule type" value="Genomic_DNA"/>
</dbReference>
<name>A0A292IJ57_9MOLU</name>
<evidence type="ECO:0000313" key="2">
    <source>
        <dbReference type="Proteomes" id="UP000261764"/>
    </source>
</evidence>
<gene>
    <name evidence="1" type="ORF">MAMA39_04480</name>
</gene>
<dbReference type="AlphaFoldDB" id="A0A292IJ57"/>
<protein>
    <submittedName>
        <fullName evidence="1">Uncharacterized protein</fullName>
    </submittedName>
</protein>
<dbReference type="KEGG" id="mamp:MAMA39_04480"/>
<proteinExistence type="predicted"/>
<keyword evidence="2" id="KW-1185">Reference proteome</keyword>
<organism evidence="1 2">
    <name type="scientific">Mycoplasma amphoriforme A39</name>
    <dbReference type="NCBI Taxonomy" id="572419"/>
    <lineage>
        <taxon>Bacteria</taxon>
        <taxon>Bacillati</taxon>
        <taxon>Mycoplasmatota</taxon>
        <taxon>Mollicutes</taxon>
        <taxon>Mycoplasmataceae</taxon>
        <taxon>Mycoplasma</taxon>
    </lineage>
</organism>
<reference evidence="1 2" key="1">
    <citation type="journal article" date="2015" name="Clin. Infect. Dis.">
        <title>Genomic Investigations unmask Mycoplasma amphoriforme, a new respiratory pathogen.</title>
        <authorList>
            <person name="Gillespie S.H."/>
            <person name="Ling C.L."/>
            <person name="Oravcova K."/>
            <person name="Pinheiro M."/>
            <person name="Wells L."/>
            <person name="Bryant J.M."/>
            <person name="McHugh T.D."/>
            <person name="Bebear C."/>
            <person name="Webster D."/>
            <person name="Harris S.R."/>
            <person name="Seth-Smith H.M."/>
            <person name="Thomson N.R."/>
        </authorList>
    </citation>
    <scope>NUCLEOTIDE SEQUENCE [LARGE SCALE GENOMIC DNA]</scope>
    <source>
        <strain evidence="1 2">A39</strain>
    </source>
</reference>
<evidence type="ECO:0000313" key="1">
    <source>
        <dbReference type="EMBL" id="CDN40567.1"/>
    </source>
</evidence>
<dbReference type="RefSeq" id="WP_343251189.1">
    <property type="nucleotide sequence ID" value="NZ_HG937516.1"/>
</dbReference>
<dbReference type="Proteomes" id="UP000261764">
    <property type="component" value="Chromosome I"/>
</dbReference>